<reference evidence="1" key="1">
    <citation type="submission" date="2018-05" db="EMBL/GenBank/DDBJ databases">
        <title>Draft genome of Mucuna pruriens seed.</title>
        <authorList>
            <person name="Nnadi N.E."/>
            <person name="Vos R."/>
            <person name="Hasami M.H."/>
            <person name="Devisetty U.K."/>
            <person name="Aguiy J.C."/>
        </authorList>
    </citation>
    <scope>NUCLEOTIDE SEQUENCE [LARGE SCALE GENOMIC DNA]</scope>
    <source>
        <strain evidence="1">JCA_2017</strain>
    </source>
</reference>
<comment type="caution">
    <text evidence="1">The sequence shown here is derived from an EMBL/GenBank/DDBJ whole genome shotgun (WGS) entry which is preliminary data.</text>
</comment>
<dbReference type="OrthoDB" id="2919534at2759"/>
<evidence type="ECO:0000313" key="1">
    <source>
        <dbReference type="EMBL" id="RDY01224.1"/>
    </source>
</evidence>
<dbReference type="EMBL" id="QJKJ01002810">
    <property type="protein sequence ID" value="RDY01224.1"/>
    <property type="molecule type" value="Genomic_DNA"/>
</dbReference>
<sequence length="148" mass="16449">GALYGFMGERVPIKRTIKLDTVFREWSGVRTIPVFYTVVDAEASYNIIMGRAALNQLGAVVSMYHLCMKFSVSHEVGSVWADSRVAQRFYEGSLRVGGSPPRSIVNVLDLDLRCLYENERSHPVEDVKKVQIGPLETHLTKIGAPLGP</sequence>
<organism evidence="1 2">
    <name type="scientific">Mucuna pruriens</name>
    <name type="common">Velvet bean</name>
    <name type="synonym">Dolichos pruriens</name>
    <dbReference type="NCBI Taxonomy" id="157652"/>
    <lineage>
        <taxon>Eukaryota</taxon>
        <taxon>Viridiplantae</taxon>
        <taxon>Streptophyta</taxon>
        <taxon>Embryophyta</taxon>
        <taxon>Tracheophyta</taxon>
        <taxon>Spermatophyta</taxon>
        <taxon>Magnoliopsida</taxon>
        <taxon>eudicotyledons</taxon>
        <taxon>Gunneridae</taxon>
        <taxon>Pentapetalae</taxon>
        <taxon>rosids</taxon>
        <taxon>fabids</taxon>
        <taxon>Fabales</taxon>
        <taxon>Fabaceae</taxon>
        <taxon>Papilionoideae</taxon>
        <taxon>50 kb inversion clade</taxon>
        <taxon>NPAAA clade</taxon>
        <taxon>indigoferoid/millettioid clade</taxon>
        <taxon>Phaseoleae</taxon>
        <taxon>Mucuna</taxon>
    </lineage>
</organism>
<name>A0A371HEU7_MUCPR</name>
<dbReference type="AlphaFoldDB" id="A0A371HEU7"/>
<proteinExistence type="predicted"/>
<feature type="non-terminal residue" evidence="1">
    <location>
        <position position="1"/>
    </location>
</feature>
<keyword evidence="2" id="KW-1185">Reference proteome</keyword>
<gene>
    <name evidence="1" type="ORF">CR513_15477</name>
</gene>
<evidence type="ECO:0000313" key="2">
    <source>
        <dbReference type="Proteomes" id="UP000257109"/>
    </source>
</evidence>
<accession>A0A371HEU7</accession>
<dbReference type="Proteomes" id="UP000257109">
    <property type="component" value="Unassembled WGS sequence"/>
</dbReference>
<protein>
    <submittedName>
        <fullName evidence="1">Uncharacterized protein</fullName>
    </submittedName>
</protein>